<feature type="region of interest" description="Disordered" evidence="5">
    <location>
        <begin position="869"/>
        <end position="890"/>
    </location>
</feature>
<dbReference type="Pfam" id="PF00271">
    <property type="entry name" value="Helicase_C"/>
    <property type="match status" value="1"/>
</dbReference>
<evidence type="ECO:0000256" key="5">
    <source>
        <dbReference type="SAM" id="MobiDB-lite"/>
    </source>
</evidence>
<feature type="compositionally biased region" description="Basic and acidic residues" evidence="5">
    <location>
        <begin position="1088"/>
        <end position="1148"/>
    </location>
</feature>
<gene>
    <name evidence="8" type="ORF">SAMN05444164_4801</name>
</gene>
<dbReference type="FunFam" id="3.40.50.300:FF:001346">
    <property type="entry name" value="ATP-dependent helicase"/>
    <property type="match status" value="1"/>
</dbReference>
<accession>A0A1H5AU58</accession>
<dbReference type="PANTHER" id="PTHR12131:SF1">
    <property type="entry name" value="ATP-DEPENDENT RNA HELICASE SUPV3L1, MITOCHONDRIAL-RELATED"/>
    <property type="match status" value="1"/>
</dbReference>
<evidence type="ECO:0000256" key="3">
    <source>
        <dbReference type="ARBA" id="ARBA00022806"/>
    </source>
</evidence>
<evidence type="ECO:0000256" key="1">
    <source>
        <dbReference type="ARBA" id="ARBA00022741"/>
    </source>
</evidence>
<dbReference type="Gene3D" id="3.40.50.300">
    <property type="entry name" value="P-loop containing nucleotide triphosphate hydrolases"/>
    <property type="match status" value="2"/>
</dbReference>
<evidence type="ECO:0000313" key="8">
    <source>
        <dbReference type="EMBL" id="SED45705.1"/>
    </source>
</evidence>
<dbReference type="GO" id="GO:0016787">
    <property type="term" value="F:hydrolase activity"/>
    <property type="evidence" value="ECO:0007669"/>
    <property type="project" value="UniProtKB-KW"/>
</dbReference>
<dbReference type="AlphaFoldDB" id="A0A1H5AU58"/>
<dbReference type="InterPro" id="IPR014001">
    <property type="entry name" value="Helicase_ATP-bd"/>
</dbReference>
<reference evidence="8 9" key="1">
    <citation type="submission" date="2016-10" db="EMBL/GenBank/DDBJ databases">
        <authorList>
            <person name="de Groot N.N."/>
        </authorList>
    </citation>
    <scope>NUCLEOTIDE SEQUENCE [LARGE SCALE GENOMIC DNA]</scope>
    <source>
        <strain evidence="8 9">MT12</strain>
    </source>
</reference>
<feature type="compositionally biased region" description="Low complexity" evidence="5">
    <location>
        <begin position="825"/>
        <end position="852"/>
    </location>
</feature>
<sequence length="1186" mass="128105">MAFSTSFGNDRVPGAGVTAVLGPTNTGKTHLAIERMLAHSSGLIGLPLRLLAREVYNKVAARAGVDNVALITGEEKIKPKAPRFWVSTVEAMPRDLDVSFLAVDEIQIAADLERGHVFTDRMLNRRGRDETLLLGAATMRPIIERLLPGASIVTRPRLSQLEFAGDRKITRQPRRTAIVAFSADEVYAIAELIRRQHGGAAVVLGSLSPRTRNAQVEMFQNGDVDYLVATDAVGMGLNLDVDHVAFASDRKYDGYQFRRLTPAEFAQIAGRAGRATRNGTFGTTGRCAPFEPELVNALQNHTFDSVKMLQWRNARLDFASLGALQVSLALTPNHEALTRAPVAEDLRVLEHVARDAEVREFAHGPAAVERLWEACQVPDYRKLAPAAHAELVTTLYGFLMQKGRIPDAWFAAQVDQANRTDGDIDTLSGRIAQIRTWTFVANRPDWLYDPDHWQGITRDLENKLSDALHERLTERFVDRRTSVLMRRLRENSVLNTEIGKTGEVIVEGHVIGRLDGFTFAPDAAEAGSDAKALQAAAQQVLAREIDTRAEKLGAAPDEQFVLTSDGTIRWTGDAVAKLMAADDALHPRLRIISDERLTGASREAVQTRLDLWLKTHIEKLLGPLFELSKAEDIQGIARGIAFQLVEALGVLERSKIAAEMKDLDQPSRAALRKYGVRFGAYHIYFPQLLKPAARSLASLLWAEKQSNVDMGALSNVQHLASSGRTSFPVDKALPRDGYRVLGYRQCGERAVRVDILERLADLIRPALAWRETSPGEKPAGAFDGRGFVVTQAMTSLTGSAGEDFASILRALGYRMDRRPPLPPKAVEVAPAEATETVAAETPPAEATSDAAADAPVDVVAEVVADAPEAAAAPEAEAAVDQPVSGDPAPSAALLPDVGFAEVVASEATPVVLETQQDAVAERAAPVDEPTVAEAPAAEASVAEVPAAEVLAEPAPAVEAAAETPPEAAAETPSEPAAEAPAETASADAAPAEAAPAAAETPAEPQMVEVWRPGGRSDERRPHHRGQDRNRGRHQNKPAEGAQAAEGGGEGEKREHHRRPRRHQDFRVPRPAAPADGSAPAAAAPADGAPREDKGQRREGKGFEGKGRDRDNERRRDNKFGGGDRKGGDRDRGGRDFGKGGRDKREGGPSHRPYASSAPRERDRPIDPNSPFAKLAALKEQLAGRKE</sequence>
<keyword evidence="1" id="KW-0547">Nucleotide-binding</keyword>
<evidence type="ECO:0000259" key="6">
    <source>
        <dbReference type="PROSITE" id="PS51192"/>
    </source>
</evidence>
<name>A0A1H5AU58_9BRAD</name>
<evidence type="ECO:0000313" key="9">
    <source>
        <dbReference type="Proteomes" id="UP000198992"/>
    </source>
</evidence>
<dbReference type="InterPro" id="IPR050699">
    <property type="entry name" value="RNA-DNA_Helicase"/>
</dbReference>
<feature type="domain" description="Helicase C-terminal" evidence="7">
    <location>
        <begin position="164"/>
        <end position="322"/>
    </location>
</feature>
<dbReference type="SUPFAM" id="SSF52540">
    <property type="entry name" value="P-loop containing nucleoside triphosphate hydrolases"/>
    <property type="match status" value="2"/>
</dbReference>
<feature type="region of interest" description="Disordered" evidence="5">
    <location>
        <begin position="822"/>
        <end position="852"/>
    </location>
</feature>
<dbReference type="InterPro" id="IPR001650">
    <property type="entry name" value="Helicase_C-like"/>
</dbReference>
<organism evidence="8 9">
    <name type="scientific">Bradyrhizobium erythrophlei</name>
    <dbReference type="NCBI Taxonomy" id="1437360"/>
    <lineage>
        <taxon>Bacteria</taxon>
        <taxon>Pseudomonadati</taxon>
        <taxon>Pseudomonadota</taxon>
        <taxon>Alphaproteobacteria</taxon>
        <taxon>Hyphomicrobiales</taxon>
        <taxon>Nitrobacteraceae</taxon>
        <taxon>Bradyrhizobium</taxon>
    </lineage>
</organism>
<dbReference type="PANTHER" id="PTHR12131">
    <property type="entry name" value="ATP-DEPENDENT RNA AND DNA HELICASE"/>
    <property type="match status" value="1"/>
</dbReference>
<dbReference type="SMART" id="SM00490">
    <property type="entry name" value="HELICc"/>
    <property type="match status" value="1"/>
</dbReference>
<feature type="compositionally biased region" description="Low complexity" evidence="5">
    <location>
        <begin position="1068"/>
        <end position="1087"/>
    </location>
</feature>
<dbReference type="InterPro" id="IPR055206">
    <property type="entry name" value="DEXQc_SUV3"/>
</dbReference>
<keyword evidence="2" id="KW-0378">Hydrolase</keyword>
<proteinExistence type="predicted"/>
<dbReference type="GO" id="GO:0005524">
    <property type="term" value="F:ATP binding"/>
    <property type="evidence" value="ECO:0007669"/>
    <property type="project" value="UniProtKB-KW"/>
</dbReference>
<dbReference type="EMBL" id="FNTH01000001">
    <property type="protein sequence ID" value="SED45705.1"/>
    <property type="molecule type" value="Genomic_DNA"/>
</dbReference>
<dbReference type="RefSeq" id="WP_092120023.1">
    <property type="nucleotide sequence ID" value="NZ_FNTH01000001.1"/>
</dbReference>
<dbReference type="Proteomes" id="UP000198992">
    <property type="component" value="Unassembled WGS sequence"/>
</dbReference>
<dbReference type="OrthoDB" id="9807155at2"/>
<dbReference type="PROSITE" id="PS51194">
    <property type="entry name" value="HELICASE_CTER"/>
    <property type="match status" value="1"/>
</dbReference>
<dbReference type="GO" id="GO:0004386">
    <property type="term" value="F:helicase activity"/>
    <property type="evidence" value="ECO:0007669"/>
    <property type="project" value="UniProtKB-KW"/>
</dbReference>
<keyword evidence="3 8" id="KW-0347">Helicase</keyword>
<feature type="compositionally biased region" description="Basic and acidic residues" evidence="5">
    <location>
        <begin position="1014"/>
        <end position="1029"/>
    </location>
</feature>
<protein>
    <submittedName>
        <fullName evidence="8">ATP-dependent RNA helicase SUPV3L1/SUV3</fullName>
    </submittedName>
</protein>
<feature type="region of interest" description="Disordered" evidence="5">
    <location>
        <begin position="955"/>
        <end position="1186"/>
    </location>
</feature>
<feature type="compositionally biased region" description="Low complexity" evidence="5">
    <location>
        <begin position="955"/>
        <end position="1004"/>
    </location>
</feature>
<evidence type="ECO:0000256" key="2">
    <source>
        <dbReference type="ARBA" id="ARBA00022801"/>
    </source>
</evidence>
<evidence type="ECO:0000259" key="7">
    <source>
        <dbReference type="PROSITE" id="PS51194"/>
    </source>
</evidence>
<feature type="compositionally biased region" description="Low complexity" evidence="5">
    <location>
        <begin position="869"/>
        <end position="879"/>
    </location>
</feature>
<keyword evidence="4" id="KW-0067">ATP-binding</keyword>
<dbReference type="PROSITE" id="PS51192">
    <property type="entry name" value="HELICASE_ATP_BIND_1"/>
    <property type="match status" value="1"/>
</dbReference>
<dbReference type="Pfam" id="PF22527">
    <property type="entry name" value="DEXQc_Suv3"/>
    <property type="match status" value="1"/>
</dbReference>
<feature type="domain" description="Helicase ATP-binding" evidence="6">
    <location>
        <begin position="9"/>
        <end position="157"/>
    </location>
</feature>
<evidence type="ECO:0000256" key="4">
    <source>
        <dbReference type="ARBA" id="ARBA00022840"/>
    </source>
</evidence>
<dbReference type="InterPro" id="IPR027417">
    <property type="entry name" value="P-loop_NTPase"/>
</dbReference>